<protein>
    <submittedName>
        <fullName evidence="11">Ethylene-responsive transcription factor</fullName>
    </submittedName>
</protein>
<comment type="similarity">
    <text evidence="8">Belongs to the AP2/ERF transcription factor family. ERF subfamily.</text>
</comment>
<keyword evidence="12" id="KW-1185">Reference proteome</keyword>
<dbReference type="InterPro" id="IPR050913">
    <property type="entry name" value="AP2/ERF_ERF"/>
</dbReference>
<sequence>MTSFKEDKTDLSLIKSVNVICNDPYATESSSEDESISGRPIKPKPMKKRFITKICIPTSIERHENDSDSNSNSGTAKRNRESSLRLRGVRQRPSGKFTAEIRDPFEKKKKWIGTFATVEEAVIAYEKSRREFDEKLGLVNRTGLGKPEKDVVGLTKPSTNGKTVNTGIGGMEKIFSNFGYDYEEEEGMLEDPFMTLSFSDTFGDSVADVNDLCLVFNTEEFNSILDESKFEFADMSNY</sequence>
<keyword evidence="7" id="KW-0539">Nucleus</keyword>
<organism evidence="11 12">
    <name type="scientific">Cardamine amara subsp. amara</name>
    <dbReference type="NCBI Taxonomy" id="228776"/>
    <lineage>
        <taxon>Eukaryota</taxon>
        <taxon>Viridiplantae</taxon>
        <taxon>Streptophyta</taxon>
        <taxon>Embryophyta</taxon>
        <taxon>Tracheophyta</taxon>
        <taxon>Spermatophyta</taxon>
        <taxon>Magnoliopsida</taxon>
        <taxon>eudicotyledons</taxon>
        <taxon>Gunneridae</taxon>
        <taxon>Pentapetalae</taxon>
        <taxon>rosids</taxon>
        <taxon>malvids</taxon>
        <taxon>Brassicales</taxon>
        <taxon>Brassicaceae</taxon>
        <taxon>Cardamineae</taxon>
        <taxon>Cardamine</taxon>
    </lineage>
</organism>
<keyword evidence="2" id="KW-0936">Ethylene signaling pathway</keyword>
<dbReference type="Proteomes" id="UP001558713">
    <property type="component" value="Unassembled WGS sequence"/>
</dbReference>
<keyword evidence="3" id="KW-0805">Transcription regulation</keyword>
<comment type="subcellular location">
    <subcellularLocation>
        <location evidence="1">Nucleus</location>
    </subcellularLocation>
</comment>
<dbReference type="PANTHER" id="PTHR31194:SF189">
    <property type="entry name" value="AP2_ERF DOMAIN-CONTAINING PROTEIN"/>
    <property type="match status" value="1"/>
</dbReference>
<keyword evidence="5" id="KW-0010">Activator</keyword>
<dbReference type="Gene3D" id="3.30.730.10">
    <property type="entry name" value="AP2/ERF domain"/>
    <property type="match status" value="1"/>
</dbReference>
<dbReference type="InterPro" id="IPR001471">
    <property type="entry name" value="AP2/ERF_dom"/>
</dbReference>
<evidence type="ECO:0000256" key="5">
    <source>
        <dbReference type="ARBA" id="ARBA00023159"/>
    </source>
</evidence>
<keyword evidence="6" id="KW-0804">Transcription</keyword>
<evidence type="ECO:0000256" key="2">
    <source>
        <dbReference type="ARBA" id="ARBA00022745"/>
    </source>
</evidence>
<evidence type="ECO:0000256" key="3">
    <source>
        <dbReference type="ARBA" id="ARBA00023015"/>
    </source>
</evidence>
<evidence type="ECO:0000256" key="8">
    <source>
        <dbReference type="ARBA" id="ARBA00024343"/>
    </source>
</evidence>
<dbReference type="AlphaFoldDB" id="A0ABD1C9L0"/>
<evidence type="ECO:0000256" key="1">
    <source>
        <dbReference type="ARBA" id="ARBA00004123"/>
    </source>
</evidence>
<dbReference type="EMBL" id="JBANAX010000009">
    <property type="protein sequence ID" value="KAL1226150.1"/>
    <property type="molecule type" value="Genomic_DNA"/>
</dbReference>
<evidence type="ECO:0000256" key="6">
    <source>
        <dbReference type="ARBA" id="ARBA00023163"/>
    </source>
</evidence>
<dbReference type="PANTHER" id="PTHR31194">
    <property type="entry name" value="SHN SHINE , DNA BINDING / TRANSCRIPTION FACTOR"/>
    <property type="match status" value="1"/>
</dbReference>
<accession>A0ABD1C9L0</accession>
<dbReference type="InterPro" id="IPR036955">
    <property type="entry name" value="AP2/ERF_dom_sf"/>
</dbReference>
<reference evidence="11 12" key="1">
    <citation type="submission" date="2024-04" db="EMBL/GenBank/DDBJ databases">
        <title>Genome assembly C_amara_ONT_v2.</title>
        <authorList>
            <person name="Yant L."/>
            <person name="Moore C."/>
            <person name="Slenker M."/>
        </authorList>
    </citation>
    <scope>NUCLEOTIDE SEQUENCE [LARGE SCALE GENOMIC DNA]</scope>
    <source>
        <tissue evidence="11">Leaf</tissue>
    </source>
</reference>
<name>A0ABD1C9L0_CARAN</name>
<feature type="domain" description="AP2/ERF" evidence="10">
    <location>
        <begin position="85"/>
        <end position="142"/>
    </location>
</feature>
<dbReference type="GO" id="GO:0009873">
    <property type="term" value="P:ethylene-activated signaling pathway"/>
    <property type="evidence" value="ECO:0007669"/>
    <property type="project" value="UniProtKB-KW"/>
</dbReference>
<dbReference type="CDD" id="cd00018">
    <property type="entry name" value="AP2"/>
    <property type="match status" value="1"/>
</dbReference>
<evidence type="ECO:0000256" key="9">
    <source>
        <dbReference type="SAM" id="MobiDB-lite"/>
    </source>
</evidence>
<dbReference type="SMART" id="SM00380">
    <property type="entry name" value="AP2"/>
    <property type="match status" value="1"/>
</dbReference>
<keyword evidence="4" id="KW-0238">DNA-binding</keyword>
<dbReference type="GO" id="GO:0003677">
    <property type="term" value="F:DNA binding"/>
    <property type="evidence" value="ECO:0007669"/>
    <property type="project" value="UniProtKB-KW"/>
</dbReference>
<dbReference type="PRINTS" id="PR00367">
    <property type="entry name" value="ETHRSPELEMNT"/>
</dbReference>
<evidence type="ECO:0000313" key="11">
    <source>
        <dbReference type="EMBL" id="KAL1226150.1"/>
    </source>
</evidence>
<feature type="region of interest" description="Disordered" evidence="9">
    <location>
        <begin position="61"/>
        <end position="93"/>
    </location>
</feature>
<evidence type="ECO:0000256" key="7">
    <source>
        <dbReference type="ARBA" id="ARBA00023242"/>
    </source>
</evidence>
<dbReference type="SUPFAM" id="SSF54171">
    <property type="entry name" value="DNA-binding domain"/>
    <property type="match status" value="1"/>
</dbReference>
<evidence type="ECO:0000256" key="4">
    <source>
        <dbReference type="ARBA" id="ARBA00023125"/>
    </source>
</evidence>
<dbReference type="PROSITE" id="PS51032">
    <property type="entry name" value="AP2_ERF"/>
    <property type="match status" value="1"/>
</dbReference>
<comment type="caution">
    <text evidence="11">The sequence shown here is derived from an EMBL/GenBank/DDBJ whole genome shotgun (WGS) entry which is preliminary data.</text>
</comment>
<dbReference type="InterPro" id="IPR016177">
    <property type="entry name" value="DNA-bd_dom_sf"/>
</dbReference>
<proteinExistence type="inferred from homology"/>
<evidence type="ECO:0000313" key="12">
    <source>
        <dbReference type="Proteomes" id="UP001558713"/>
    </source>
</evidence>
<gene>
    <name evidence="11" type="ORF">V5N11_026020</name>
</gene>
<dbReference type="GO" id="GO:0005634">
    <property type="term" value="C:nucleus"/>
    <property type="evidence" value="ECO:0007669"/>
    <property type="project" value="UniProtKB-SubCell"/>
</dbReference>
<evidence type="ECO:0000259" key="10">
    <source>
        <dbReference type="PROSITE" id="PS51032"/>
    </source>
</evidence>